<dbReference type="Gene3D" id="3.30.1230.10">
    <property type="entry name" value="YlxR-like"/>
    <property type="match status" value="1"/>
</dbReference>
<comment type="caution">
    <text evidence="2">The sequence shown here is derived from an EMBL/GenBank/DDBJ whole genome shotgun (WGS) entry which is preliminary data.</text>
</comment>
<reference evidence="2 3" key="1">
    <citation type="journal article" date="2018" name="Front. Microbiol.">
        <title>Comparative Genomics of the Herbivore Gut Symbiont Lactobacillus reuteri Reveals Genetic Diversity and Lifestyle Adaptation.</title>
        <authorList>
            <person name="Zhao J."/>
        </authorList>
    </citation>
    <scope>NUCLEOTIDE SEQUENCE [LARGE SCALE GENOMIC DNA]</scope>
    <source>
        <strain evidence="2 3">LR12</strain>
    </source>
</reference>
<dbReference type="AlphaFoldDB" id="A0A317GKB6"/>
<dbReference type="InterPro" id="IPR035931">
    <property type="entry name" value="YlxR-like_sf"/>
</dbReference>
<dbReference type="EMBL" id="QGHS01000003">
    <property type="protein sequence ID" value="PWT49370.1"/>
    <property type="molecule type" value="Genomic_DNA"/>
</dbReference>
<dbReference type="Proteomes" id="UP000245866">
    <property type="component" value="Unassembled WGS sequence"/>
</dbReference>
<dbReference type="RefSeq" id="WP_134906592.1">
    <property type="nucleotide sequence ID" value="NZ_JAJAOX010000223.1"/>
</dbReference>
<evidence type="ECO:0000313" key="2">
    <source>
        <dbReference type="EMBL" id="PWT49370.1"/>
    </source>
</evidence>
<feature type="domain" description="YlxR" evidence="1">
    <location>
        <begin position="9"/>
        <end position="82"/>
    </location>
</feature>
<evidence type="ECO:0000313" key="3">
    <source>
        <dbReference type="Proteomes" id="UP000245866"/>
    </source>
</evidence>
<organism evidence="2 3">
    <name type="scientific">Limosilactobacillus reuteri</name>
    <name type="common">Lactobacillus reuteri</name>
    <dbReference type="NCBI Taxonomy" id="1598"/>
    <lineage>
        <taxon>Bacteria</taxon>
        <taxon>Bacillati</taxon>
        <taxon>Bacillota</taxon>
        <taxon>Bacilli</taxon>
        <taxon>Lactobacillales</taxon>
        <taxon>Lactobacillaceae</taxon>
        <taxon>Limosilactobacillus</taxon>
    </lineage>
</organism>
<dbReference type="PANTHER" id="PTHR34215:SF1">
    <property type="entry name" value="YLXR DOMAIN-CONTAINING PROTEIN"/>
    <property type="match status" value="1"/>
</dbReference>
<dbReference type="InterPro" id="IPR037465">
    <property type="entry name" value="YlxR"/>
</dbReference>
<dbReference type="InterPro" id="IPR007393">
    <property type="entry name" value="YlxR_dom"/>
</dbReference>
<dbReference type="NCBIfam" id="NF047356">
    <property type="entry name" value="RNA_bind_RnpM"/>
    <property type="match status" value="1"/>
</dbReference>
<dbReference type="Pfam" id="PF04296">
    <property type="entry name" value="YlxR"/>
    <property type="match status" value="1"/>
</dbReference>
<proteinExistence type="predicted"/>
<dbReference type="SUPFAM" id="SSF64376">
    <property type="entry name" value="YlxR-like"/>
    <property type="match status" value="1"/>
</dbReference>
<gene>
    <name evidence="2" type="ORF">DKZ23_00590</name>
</gene>
<accession>A0A317GKB6</accession>
<dbReference type="PANTHER" id="PTHR34215">
    <property type="entry name" value="BLL0784 PROTEIN"/>
    <property type="match status" value="1"/>
</dbReference>
<protein>
    <submittedName>
        <fullName evidence="2">DUF448 domain-containing protein</fullName>
    </submittedName>
</protein>
<name>A0A317GKB6_LIMRT</name>
<dbReference type="CDD" id="cd00279">
    <property type="entry name" value="YlxR"/>
    <property type="match status" value="1"/>
</dbReference>
<sequence>MKKRKIPMRKDIVTGEMMPKRQLIRVVKNKENEVSLDPTGKKPGRGAYVAVDVDIAKRAKKEKTFEKVFHVQLDESFYDELIKYADHLQARQELFGNEQK</sequence>
<evidence type="ECO:0000259" key="1">
    <source>
        <dbReference type="Pfam" id="PF04296"/>
    </source>
</evidence>